<sequence>MPEKSQNLVHVRWLLHLVDFNDCGKLSWGSTVLPTLYLDMCQAMNAGSVLIGGCLLLLQLWAWWRLPFLCPKVIDPYMFLLVMRWNHGLSHVGLLKVLEDIRLLLDKRPEAEFEWMSYADTDVIFCTPPEVLENRQIWDTKVPLIVYAMVEMQEWD</sequence>
<feature type="domain" description="Aminotransferase-like plant mobile" evidence="2">
    <location>
        <begin position="1"/>
        <end position="152"/>
    </location>
</feature>
<protein>
    <recommendedName>
        <fullName evidence="2">Aminotransferase-like plant mobile domain-containing protein</fullName>
    </recommendedName>
</protein>
<dbReference type="Proteomes" id="UP001358586">
    <property type="component" value="Chromosome 4"/>
</dbReference>
<keyword evidence="1" id="KW-1133">Transmembrane helix</keyword>
<dbReference type="EMBL" id="JARKNE010000004">
    <property type="protein sequence ID" value="KAK5836310.1"/>
    <property type="molecule type" value="Genomic_DNA"/>
</dbReference>
<evidence type="ECO:0000259" key="2">
    <source>
        <dbReference type="Pfam" id="PF10536"/>
    </source>
</evidence>
<evidence type="ECO:0000256" key="1">
    <source>
        <dbReference type="SAM" id="Phobius"/>
    </source>
</evidence>
<dbReference type="PANTHER" id="PTHR46033:SF8">
    <property type="entry name" value="PROTEIN MAINTENANCE OF MERISTEMS-LIKE"/>
    <property type="match status" value="1"/>
</dbReference>
<dbReference type="Pfam" id="PF10536">
    <property type="entry name" value="PMD"/>
    <property type="match status" value="1"/>
</dbReference>
<reference evidence="3 4" key="1">
    <citation type="submission" date="2023-03" db="EMBL/GenBank/DDBJ databases">
        <title>WGS of Gossypium arboreum.</title>
        <authorList>
            <person name="Yu D."/>
        </authorList>
    </citation>
    <scope>NUCLEOTIDE SEQUENCE [LARGE SCALE GENOMIC DNA]</scope>
    <source>
        <tissue evidence="3">Leaf</tissue>
    </source>
</reference>
<dbReference type="PANTHER" id="PTHR46033">
    <property type="entry name" value="PROTEIN MAIN-LIKE 2"/>
    <property type="match status" value="1"/>
</dbReference>
<dbReference type="InterPro" id="IPR044824">
    <property type="entry name" value="MAIN-like"/>
</dbReference>
<keyword evidence="1" id="KW-0472">Membrane</keyword>
<gene>
    <name evidence="3" type="ORF">PVK06_012093</name>
</gene>
<organism evidence="3 4">
    <name type="scientific">Gossypium arboreum</name>
    <name type="common">Tree cotton</name>
    <name type="synonym">Gossypium nanking</name>
    <dbReference type="NCBI Taxonomy" id="29729"/>
    <lineage>
        <taxon>Eukaryota</taxon>
        <taxon>Viridiplantae</taxon>
        <taxon>Streptophyta</taxon>
        <taxon>Embryophyta</taxon>
        <taxon>Tracheophyta</taxon>
        <taxon>Spermatophyta</taxon>
        <taxon>Magnoliopsida</taxon>
        <taxon>eudicotyledons</taxon>
        <taxon>Gunneridae</taxon>
        <taxon>Pentapetalae</taxon>
        <taxon>rosids</taxon>
        <taxon>malvids</taxon>
        <taxon>Malvales</taxon>
        <taxon>Malvaceae</taxon>
        <taxon>Malvoideae</taxon>
        <taxon>Gossypium</taxon>
    </lineage>
</organism>
<keyword evidence="1" id="KW-0812">Transmembrane</keyword>
<proteinExistence type="predicted"/>
<name>A0ABR0QAJ3_GOSAR</name>
<comment type="caution">
    <text evidence="3">The sequence shown here is derived from an EMBL/GenBank/DDBJ whole genome shotgun (WGS) entry which is preliminary data.</text>
</comment>
<dbReference type="InterPro" id="IPR019557">
    <property type="entry name" value="AminoTfrase-like_pln_mobile"/>
</dbReference>
<keyword evidence="4" id="KW-1185">Reference proteome</keyword>
<evidence type="ECO:0000313" key="3">
    <source>
        <dbReference type="EMBL" id="KAK5836310.1"/>
    </source>
</evidence>
<accession>A0ABR0QAJ3</accession>
<feature type="transmembrane region" description="Helical" evidence="1">
    <location>
        <begin position="43"/>
        <end position="64"/>
    </location>
</feature>
<evidence type="ECO:0000313" key="4">
    <source>
        <dbReference type="Proteomes" id="UP001358586"/>
    </source>
</evidence>